<accession>A6IKL6</accession>
<protein>
    <submittedName>
        <fullName evidence="1">RCG64322</fullName>
    </submittedName>
</protein>
<proteinExistence type="predicted"/>
<name>A6IKL6_RAT</name>
<evidence type="ECO:0000313" key="1">
    <source>
        <dbReference type="EMBL" id="EDM00280.1"/>
    </source>
</evidence>
<gene>
    <name evidence="1" type="ORF">rCG_64322</name>
</gene>
<dbReference type="Proteomes" id="UP000234681">
    <property type="component" value="Chromosome 14"/>
</dbReference>
<evidence type="ECO:0000313" key="2">
    <source>
        <dbReference type="Proteomes" id="UP000234681"/>
    </source>
</evidence>
<dbReference type="AlphaFoldDB" id="A6IKL6"/>
<sequence length="55" mass="5952">MGGNRLVFLPGKGTHCEPILPTLAGRWLLLGTFALLSQMQQLLGKVGMLLFRSLG</sequence>
<dbReference type="EMBL" id="CH473963">
    <property type="protein sequence ID" value="EDM00280.1"/>
    <property type="molecule type" value="Genomic_DNA"/>
</dbReference>
<reference evidence="2" key="1">
    <citation type="submission" date="2005-09" db="EMBL/GenBank/DDBJ databases">
        <authorList>
            <person name="Mural R.J."/>
            <person name="Li P.W."/>
            <person name="Adams M.D."/>
            <person name="Amanatides P.G."/>
            <person name="Baden-Tillson H."/>
            <person name="Barnstead M."/>
            <person name="Chin S.H."/>
            <person name="Dew I."/>
            <person name="Evans C.A."/>
            <person name="Ferriera S."/>
            <person name="Flanigan M."/>
            <person name="Fosler C."/>
            <person name="Glodek A."/>
            <person name="Gu Z."/>
            <person name="Holt R.A."/>
            <person name="Jennings D."/>
            <person name="Kraft C.L."/>
            <person name="Lu F."/>
            <person name="Nguyen T."/>
            <person name="Nusskern D.R."/>
            <person name="Pfannkoch C.M."/>
            <person name="Sitter C."/>
            <person name="Sutton G.G."/>
            <person name="Venter J.C."/>
            <person name="Wang Z."/>
            <person name="Woodage T."/>
            <person name="Zheng X.H."/>
            <person name="Zhong F."/>
        </authorList>
    </citation>
    <scope>NUCLEOTIDE SEQUENCE [LARGE SCALE GENOMIC DNA]</scope>
    <source>
        <strain>BN</strain>
        <strain evidence="2">Sprague-Dawley</strain>
    </source>
</reference>
<organism evidence="1 2">
    <name type="scientific">Rattus norvegicus</name>
    <name type="common">Rat</name>
    <dbReference type="NCBI Taxonomy" id="10116"/>
    <lineage>
        <taxon>Eukaryota</taxon>
        <taxon>Metazoa</taxon>
        <taxon>Chordata</taxon>
        <taxon>Craniata</taxon>
        <taxon>Vertebrata</taxon>
        <taxon>Euteleostomi</taxon>
        <taxon>Mammalia</taxon>
        <taxon>Eutheria</taxon>
        <taxon>Euarchontoglires</taxon>
        <taxon>Glires</taxon>
        <taxon>Rodentia</taxon>
        <taxon>Myomorpha</taxon>
        <taxon>Muroidea</taxon>
        <taxon>Muridae</taxon>
        <taxon>Murinae</taxon>
        <taxon>Rattus</taxon>
    </lineage>
</organism>